<dbReference type="InterPro" id="IPR013762">
    <property type="entry name" value="Integrase-like_cat_sf"/>
</dbReference>
<keyword evidence="6" id="KW-1185">Reference proteome</keyword>
<accession>A0ABN0XTR2</accession>
<evidence type="ECO:0000313" key="5">
    <source>
        <dbReference type="EMBL" id="GAA0372577.1"/>
    </source>
</evidence>
<gene>
    <name evidence="5" type="ORF">GCM10008932_24840</name>
</gene>
<proteinExistence type="inferred from homology"/>
<reference evidence="5 6" key="1">
    <citation type="journal article" date="2019" name="Int. J. Syst. Evol. Microbiol.">
        <title>The Global Catalogue of Microorganisms (GCM) 10K type strain sequencing project: providing services to taxonomists for standard genome sequencing and annotation.</title>
        <authorList>
            <consortium name="The Broad Institute Genomics Platform"/>
            <consortium name="The Broad Institute Genome Sequencing Center for Infectious Disease"/>
            <person name="Wu L."/>
            <person name="Ma J."/>
        </authorList>
    </citation>
    <scope>NUCLEOTIDE SEQUENCE [LARGE SCALE GENOMIC DNA]</scope>
    <source>
        <strain evidence="5 6">JCM 12662</strain>
    </source>
</reference>
<dbReference type="PANTHER" id="PTHR30349">
    <property type="entry name" value="PHAGE INTEGRASE-RELATED"/>
    <property type="match status" value="1"/>
</dbReference>
<evidence type="ECO:0000256" key="1">
    <source>
        <dbReference type="ARBA" id="ARBA00008857"/>
    </source>
</evidence>
<protein>
    <submittedName>
        <fullName evidence="5">Tyrosine-type recombinase/integrase</fullName>
    </submittedName>
</protein>
<evidence type="ECO:0000259" key="4">
    <source>
        <dbReference type="PROSITE" id="PS51898"/>
    </source>
</evidence>
<comment type="caution">
    <text evidence="5">The sequence shown here is derived from an EMBL/GenBank/DDBJ whole genome shotgun (WGS) entry which is preliminary data.</text>
</comment>
<organism evidence="5 6">
    <name type="scientific">Alkalibacterium iburiense</name>
    <dbReference type="NCBI Taxonomy" id="290589"/>
    <lineage>
        <taxon>Bacteria</taxon>
        <taxon>Bacillati</taxon>
        <taxon>Bacillota</taxon>
        <taxon>Bacilli</taxon>
        <taxon>Lactobacillales</taxon>
        <taxon>Carnobacteriaceae</taxon>
        <taxon>Alkalibacterium</taxon>
    </lineage>
</organism>
<evidence type="ECO:0000256" key="2">
    <source>
        <dbReference type="ARBA" id="ARBA00023125"/>
    </source>
</evidence>
<keyword evidence="3" id="KW-0233">DNA recombination</keyword>
<evidence type="ECO:0000313" key="6">
    <source>
        <dbReference type="Proteomes" id="UP001501166"/>
    </source>
</evidence>
<sequence>MTNNLIPRQIEEYISYKKALGYQINIESQQLRRFASYTISVGHKGSLTTDLAFEWATLKPEYSRWYMARRIEIVRTFAKYICVLDSSAQMPPKGMFGDCHGRSTPYIYTEEDLFILMKASMGLLSPDGLRCKAVSTAIGLLWTTGMRPNEVCGLTDDDVDLTNNLIAIQETKFSKSRIIPIHETTANELRGYINERDTLRRNFSDQHFLLSTNSRKLVLRNLEYALRVIRNKILMDDKEWSRRPPRLYDFRHTFACNTLLRWLKKDINIDSKIIYLSTYLGHVKVEDTYWYLTGTPELMQFTSKKFERYFYENGGINNEE</sequence>
<dbReference type="EMBL" id="BAAACW010000168">
    <property type="protein sequence ID" value="GAA0372577.1"/>
    <property type="molecule type" value="Genomic_DNA"/>
</dbReference>
<dbReference type="InterPro" id="IPR050090">
    <property type="entry name" value="Tyrosine_recombinase_XerCD"/>
</dbReference>
<dbReference type="PROSITE" id="PS51898">
    <property type="entry name" value="TYR_RECOMBINASE"/>
    <property type="match status" value="1"/>
</dbReference>
<dbReference type="InterPro" id="IPR002104">
    <property type="entry name" value="Integrase_catalytic"/>
</dbReference>
<dbReference type="InterPro" id="IPR011010">
    <property type="entry name" value="DNA_brk_join_enz"/>
</dbReference>
<feature type="domain" description="Tyr recombinase" evidence="4">
    <location>
        <begin position="103"/>
        <end position="304"/>
    </location>
</feature>
<dbReference type="SUPFAM" id="SSF56349">
    <property type="entry name" value="DNA breaking-rejoining enzymes"/>
    <property type="match status" value="1"/>
</dbReference>
<name>A0ABN0XTR2_9LACT</name>
<keyword evidence="2" id="KW-0238">DNA-binding</keyword>
<comment type="similarity">
    <text evidence="1">Belongs to the 'phage' integrase family.</text>
</comment>
<dbReference type="RefSeq" id="WP_343757127.1">
    <property type="nucleotide sequence ID" value="NZ_BAAACW010000168.1"/>
</dbReference>
<dbReference type="Pfam" id="PF00589">
    <property type="entry name" value="Phage_integrase"/>
    <property type="match status" value="1"/>
</dbReference>
<evidence type="ECO:0000256" key="3">
    <source>
        <dbReference type="ARBA" id="ARBA00023172"/>
    </source>
</evidence>
<dbReference type="Gene3D" id="1.10.443.10">
    <property type="entry name" value="Intergrase catalytic core"/>
    <property type="match status" value="1"/>
</dbReference>
<dbReference type="PANTHER" id="PTHR30349:SF41">
    <property type="entry name" value="INTEGRASE_RECOMBINASE PROTEIN MJ0367-RELATED"/>
    <property type="match status" value="1"/>
</dbReference>
<dbReference type="Proteomes" id="UP001501166">
    <property type="component" value="Unassembled WGS sequence"/>
</dbReference>